<accession>A0ABV8Q900</accession>
<dbReference type="EMBL" id="JBHSCN010000005">
    <property type="protein sequence ID" value="MFC4244143.1"/>
    <property type="molecule type" value="Genomic_DNA"/>
</dbReference>
<name>A0ABV8Q900_9MICO</name>
<reference evidence="6" key="1">
    <citation type="journal article" date="2019" name="Int. J. Syst. Evol. Microbiol.">
        <title>The Global Catalogue of Microorganisms (GCM) 10K type strain sequencing project: providing services to taxonomists for standard genome sequencing and annotation.</title>
        <authorList>
            <consortium name="The Broad Institute Genomics Platform"/>
            <consortium name="The Broad Institute Genome Sequencing Center for Infectious Disease"/>
            <person name="Wu L."/>
            <person name="Ma J."/>
        </authorList>
    </citation>
    <scope>NUCLEOTIDE SEQUENCE [LARGE SCALE GENOMIC DNA]</scope>
    <source>
        <strain evidence="6">CGMCC 1.10363</strain>
    </source>
</reference>
<dbReference type="CDD" id="cd19165">
    <property type="entry name" value="HemeO"/>
    <property type="match status" value="1"/>
</dbReference>
<evidence type="ECO:0000313" key="6">
    <source>
        <dbReference type="Proteomes" id="UP001595900"/>
    </source>
</evidence>
<gene>
    <name evidence="5" type="ORF">ACFOYW_12230</name>
</gene>
<dbReference type="SUPFAM" id="SSF48613">
    <property type="entry name" value="Heme oxygenase-like"/>
    <property type="match status" value="1"/>
</dbReference>
<keyword evidence="1" id="KW-0349">Heme</keyword>
<feature type="compositionally biased region" description="Basic and acidic residues" evidence="4">
    <location>
        <begin position="43"/>
        <end position="52"/>
    </location>
</feature>
<dbReference type="Proteomes" id="UP001595900">
    <property type="component" value="Unassembled WGS sequence"/>
</dbReference>
<proteinExistence type="predicted"/>
<protein>
    <submittedName>
        <fullName evidence="5">Heme oxygenase (Biliverdin-producing)</fullName>
    </submittedName>
</protein>
<evidence type="ECO:0000256" key="1">
    <source>
        <dbReference type="ARBA" id="ARBA00022617"/>
    </source>
</evidence>
<dbReference type="PIRSF" id="PIRSF000343">
    <property type="entry name" value="Haem_Oase"/>
    <property type="match status" value="1"/>
</dbReference>
<feature type="region of interest" description="Disordered" evidence="4">
    <location>
        <begin position="1"/>
        <end position="52"/>
    </location>
</feature>
<dbReference type="PANTHER" id="PTHR10720:SF0">
    <property type="entry name" value="HEME OXYGENASE"/>
    <property type="match status" value="1"/>
</dbReference>
<dbReference type="InterPro" id="IPR002051">
    <property type="entry name" value="Haem_Oase"/>
</dbReference>
<dbReference type="RefSeq" id="WP_390229212.1">
    <property type="nucleotide sequence ID" value="NZ_JBHSCN010000005.1"/>
</dbReference>
<evidence type="ECO:0000256" key="2">
    <source>
        <dbReference type="ARBA" id="ARBA00022723"/>
    </source>
</evidence>
<dbReference type="Gene3D" id="1.20.910.10">
    <property type="entry name" value="Heme oxygenase-like"/>
    <property type="match status" value="1"/>
</dbReference>
<dbReference type="Pfam" id="PF01126">
    <property type="entry name" value="Heme_oxygenase"/>
    <property type="match status" value="1"/>
</dbReference>
<feature type="compositionally biased region" description="Low complexity" evidence="4">
    <location>
        <begin position="27"/>
        <end position="38"/>
    </location>
</feature>
<evidence type="ECO:0000256" key="4">
    <source>
        <dbReference type="SAM" id="MobiDB-lite"/>
    </source>
</evidence>
<keyword evidence="6" id="KW-1185">Reference proteome</keyword>
<keyword evidence="2" id="KW-0479">Metal-binding</keyword>
<keyword evidence="3" id="KW-0408">Iron</keyword>
<comment type="caution">
    <text evidence="5">The sequence shown here is derived from an EMBL/GenBank/DDBJ whole genome shotgun (WGS) entry which is preliminary data.</text>
</comment>
<dbReference type="PRINTS" id="PR00088">
    <property type="entry name" value="HAEMOXYGNASE"/>
</dbReference>
<evidence type="ECO:0000256" key="3">
    <source>
        <dbReference type="ARBA" id="ARBA00023004"/>
    </source>
</evidence>
<evidence type="ECO:0000313" key="5">
    <source>
        <dbReference type="EMBL" id="MFC4244143.1"/>
    </source>
</evidence>
<dbReference type="InterPro" id="IPR016053">
    <property type="entry name" value="Haem_Oase-like"/>
</dbReference>
<organism evidence="5 6">
    <name type="scientific">Gryllotalpicola reticulitermitis</name>
    <dbReference type="NCBI Taxonomy" id="1184153"/>
    <lineage>
        <taxon>Bacteria</taxon>
        <taxon>Bacillati</taxon>
        <taxon>Actinomycetota</taxon>
        <taxon>Actinomycetes</taxon>
        <taxon>Micrococcales</taxon>
        <taxon>Microbacteriaceae</taxon>
        <taxon>Gryllotalpicola</taxon>
    </lineage>
</organism>
<dbReference type="PANTHER" id="PTHR10720">
    <property type="entry name" value="HEME OXYGENASE"/>
    <property type="match status" value="1"/>
</dbReference>
<sequence>MIETPEHRLPAAPSADHADQPAQSDQPPISAAPSFSAALRDGTAQDHSRSERSEFITQLLSGNRSRDDYIALVAQHYFIYAALERAAELLASEPVVTEFLSPELTRLPAIESDLAFLLGDAWRERIAPLESTRSYAARIRSVASDWPAGFVAHHYTRYLGDLSGGQIVRTLMQRSFGFEERGVGFYRFDGIAKPRAFRNTYHARLDAAPWSPEERRLVIDEARLAYRFNTEVFDELGAAPAV</sequence>
<dbReference type="InterPro" id="IPR016084">
    <property type="entry name" value="Haem_Oase-like_multi-hlx"/>
</dbReference>